<organism evidence="1">
    <name type="scientific">marine metagenome</name>
    <dbReference type="NCBI Taxonomy" id="408172"/>
    <lineage>
        <taxon>unclassified sequences</taxon>
        <taxon>metagenomes</taxon>
        <taxon>ecological metagenomes</taxon>
    </lineage>
</organism>
<dbReference type="InterPro" id="IPR036291">
    <property type="entry name" value="NAD(P)-bd_dom_sf"/>
</dbReference>
<gene>
    <name evidence="1" type="ORF">METZ01_LOCUS150661</name>
</gene>
<reference evidence="1" key="1">
    <citation type="submission" date="2018-05" db="EMBL/GenBank/DDBJ databases">
        <authorList>
            <person name="Lanie J.A."/>
            <person name="Ng W.-L."/>
            <person name="Kazmierczak K.M."/>
            <person name="Andrzejewski T.M."/>
            <person name="Davidsen T.M."/>
            <person name="Wayne K.J."/>
            <person name="Tettelin H."/>
            <person name="Glass J.I."/>
            <person name="Rusch D."/>
            <person name="Podicherti R."/>
            <person name="Tsui H.-C.T."/>
            <person name="Winkler M.E."/>
        </authorList>
    </citation>
    <scope>NUCLEOTIDE SEQUENCE</scope>
</reference>
<proteinExistence type="predicted"/>
<dbReference type="AlphaFoldDB" id="A0A382A9U0"/>
<sequence>MKKVLLVGTGDVGKHILEFAARDESNIEWIVGDVEEEKSRWACNNAEIGAAHHGKHPKFNPIQIDLFDGDRTTELIKSEKPNVIINCTVLHTWHLIRQLPDGLYSKISSAGLGAWLPCQLALGLNLAKSIQDSGLSPYYINTSLSCLTNPVMGKVGLAPTIGIGNVDLIAPAVLTYVAQQKGIDRSRIETFQVCHHQHWVFPREAGYQPGAPYYLKILVDGEDVTSEFDTDQVMFESVKLYAPGIGFTTVSASSALKNMKAMLFDENLRTHSPGPKGLPGGYPVLLNKSGAEVVLPDEITLDEAIKMNEQSGKLDSIEEIKADGTVIFTDYAYEIMKDALGFDCKSFHAWDSKELAFEQMACFRKLAEKYIN</sequence>
<dbReference type="EMBL" id="UINC01024352">
    <property type="protein sequence ID" value="SVA97807.1"/>
    <property type="molecule type" value="Genomic_DNA"/>
</dbReference>
<name>A0A382A9U0_9ZZZZ</name>
<protein>
    <recommendedName>
        <fullName evidence="2">Saccharopine dehydrogenase NADP binding domain-containing protein</fullName>
    </recommendedName>
</protein>
<dbReference type="Gene3D" id="3.40.50.720">
    <property type="entry name" value="NAD(P)-binding Rossmann-like Domain"/>
    <property type="match status" value="1"/>
</dbReference>
<accession>A0A382A9U0</accession>
<evidence type="ECO:0000313" key="1">
    <source>
        <dbReference type="EMBL" id="SVA97807.1"/>
    </source>
</evidence>
<dbReference type="SUPFAM" id="SSF51735">
    <property type="entry name" value="NAD(P)-binding Rossmann-fold domains"/>
    <property type="match status" value="1"/>
</dbReference>
<evidence type="ECO:0008006" key="2">
    <source>
        <dbReference type="Google" id="ProtNLM"/>
    </source>
</evidence>